<accession>A0A5C3PAV4</accession>
<sequence length="95" mass="10331">MSSASTVLIILTTRGTEPGARALAFVHSREAAARFPSSPPLLTRLLPVRTLVYMNDGHVALGHESAYLPPSSIPRSHPCFLITRISFASHRCFTT</sequence>
<dbReference type="EMBL" id="ML211433">
    <property type="protein sequence ID" value="TFK82963.1"/>
    <property type="molecule type" value="Genomic_DNA"/>
</dbReference>
<proteinExistence type="predicted"/>
<dbReference type="InParanoid" id="A0A5C3PAV4"/>
<protein>
    <submittedName>
        <fullName evidence="1">Uncharacterized protein</fullName>
    </submittedName>
</protein>
<evidence type="ECO:0000313" key="2">
    <source>
        <dbReference type="Proteomes" id="UP000308197"/>
    </source>
</evidence>
<name>A0A5C3PAV4_9APHY</name>
<dbReference type="AlphaFoldDB" id="A0A5C3PAV4"/>
<organism evidence="1 2">
    <name type="scientific">Polyporus arcularius HHB13444</name>
    <dbReference type="NCBI Taxonomy" id="1314778"/>
    <lineage>
        <taxon>Eukaryota</taxon>
        <taxon>Fungi</taxon>
        <taxon>Dikarya</taxon>
        <taxon>Basidiomycota</taxon>
        <taxon>Agaricomycotina</taxon>
        <taxon>Agaricomycetes</taxon>
        <taxon>Polyporales</taxon>
        <taxon>Polyporaceae</taxon>
        <taxon>Polyporus</taxon>
    </lineage>
</organism>
<gene>
    <name evidence="1" type="ORF">K466DRAFT_279692</name>
</gene>
<evidence type="ECO:0000313" key="1">
    <source>
        <dbReference type="EMBL" id="TFK82963.1"/>
    </source>
</evidence>
<keyword evidence="2" id="KW-1185">Reference proteome</keyword>
<dbReference type="Proteomes" id="UP000308197">
    <property type="component" value="Unassembled WGS sequence"/>
</dbReference>
<reference evidence="1 2" key="1">
    <citation type="journal article" date="2019" name="Nat. Ecol. Evol.">
        <title>Megaphylogeny resolves global patterns of mushroom evolution.</title>
        <authorList>
            <person name="Varga T."/>
            <person name="Krizsan K."/>
            <person name="Foldi C."/>
            <person name="Dima B."/>
            <person name="Sanchez-Garcia M."/>
            <person name="Sanchez-Ramirez S."/>
            <person name="Szollosi G.J."/>
            <person name="Szarkandi J.G."/>
            <person name="Papp V."/>
            <person name="Albert L."/>
            <person name="Andreopoulos W."/>
            <person name="Angelini C."/>
            <person name="Antonin V."/>
            <person name="Barry K.W."/>
            <person name="Bougher N.L."/>
            <person name="Buchanan P."/>
            <person name="Buyck B."/>
            <person name="Bense V."/>
            <person name="Catcheside P."/>
            <person name="Chovatia M."/>
            <person name="Cooper J."/>
            <person name="Damon W."/>
            <person name="Desjardin D."/>
            <person name="Finy P."/>
            <person name="Geml J."/>
            <person name="Haridas S."/>
            <person name="Hughes K."/>
            <person name="Justo A."/>
            <person name="Karasinski D."/>
            <person name="Kautmanova I."/>
            <person name="Kiss B."/>
            <person name="Kocsube S."/>
            <person name="Kotiranta H."/>
            <person name="LaButti K.M."/>
            <person name="Lechner B.E."/>
            <person name="Liimatainen K."/>
            <person name="Lipzen A."/>
            <person name="Lukacs Z."/>
            <person name="Mihaltcheva S."/>
            <person name="Morgado L.N."/>
            <person name="Niskanen T."/>
            <person name="Noordeloos M.E."/>
            <person name="Ohm R.A."/>
            <person name="Ortiz-Santana B."/>
            <person name="Ovrebo C."/>
            <person name="Racz N."/>
            <person name="Riley R."/>
            <person name="Savchenko A."/>
            <person name="Shiryaev A."/>
            <person name="Soop K."/>
            <person name="Spirin V."/>
            <person name="Szebenyi C."/>
            <person name="Tomsovsky M."/>
            <person name="Tulloss R.E."/>
            <person name="Uehling J."/>
            <person name="Grigoriev I.V."/>
            <person name="Vagvolgyi C."/>
            <person name="Papp T."/>
            <person name="Martin F.M."/>
            <person name="Miettinen O."/>
            <person name="Hibbett D.S."/>
            <person name="Nagy L.G."/>
        </authorList>
    </citation>
    <scope>NUCLEOTIDE SEQUENCE [LARGE SCALE GENOMIC DNA]</scope>
    <source>
        <strain evidence="1 2">HHB13444</strain>
    </source>
</reference>